<organism evidence="2 3">
    <name type="scientific">Trichonephila clavipes</name>
    <name type="common">Golden silk orbweaver</name>
    <name type="synonym">Nephila clavipes</name>
    <dbReference type="NCBI Taxonomy" id="2585209"/>
    <lineage>
        <taxon>Eukaryota</taxon>
        <taxon>Metazoa</taxon>
        <taxon>Ecdysozoa</taxon>
        <taxon>Arthropoda</taxon>
        <taxon>Chelicerata</taxon>
        <taxon>Arachnida</taxon>
        <taxon>Araneae</taxon>
        <taxon>Araneomorphae</taxon>
        <taxon>Entelegynae</taxon>
        <taxon>Araneoidea</taxon>
        <taxon>Nephilidae</taxon>
        <taxon>Trichonephila</taxon>
    </lineage>
</organism>
<comment type="caution">
    <text evidence="2">The sequence shown here is derived from an EMBL/GenBank/DDBJ whole genome shotgun (WGS) entry which is preliminary data.</text>
</comment>
<protein>
    <submittedName>
        <fullName evidence="2">Uncharacterized protein</fullName>
    </submittedName>
</protein>
<proteinExistence type="predicted"/>
<dbReference type="EMBL" id="BMAU01021176">
    <property type="protein sequence ID" value="GFX94057.1"/>
    <property type="molecule type" value="Genomic_DNA"/>
</dbReference>
<evidence type="ECO:0000313" key="3">
    <source>
        <dbReference type="Proteomes" id="UP000887159"/>
    </source>
</evidence>
<name>A0A8X6RK18_TRICX</name>
<gene>
    <name evidence="2" type="ORF">TNCV_3414191</name>
</gene>
<evidence type="ECO:0000313" key="2">
    <source>
        <dbReference type="EMBL" id="GFX94057.1"/>
    </source>
</evidence>
<evidence type="ECO:0000256" key="1">
    <source>
        <dbReference type="SAM" id="MobiDB-lite"/>
    </source>
</evidence>
<dbReference type="Proteomes" id="UP000887159">
    <property type="component" value="Unassembled WGS sequence"/>
</dbReference>
<accession>A0A8X6RK18</accession>
<keyword evidence="3" id="KW-1185">Reference proteome</keyword>
<feature type="compositionally biased region" description="Low complexity" evidence="1">
    <location>
        <begin position="102"/>
        <end position="117"/>
    </location>
</feature>
<reference evidence="2" key="1">
    <citation type="submission" date="2020-08" db="EMBL/GenBank/DDBJ databases">
        <title>Multicomponent nature underlies the extraordinary mechanical properties of spider dragline silk.</title>
        <authorList>
            <person name="Kono N."/>
            <person name="Nakamura H."/>
            <person name="Mori M."/>
            <person name="Yoshida Y."/>
            <person name="Ohtoshi R."/>
            <person name="Malay A.D."/>
            <person name="Moran D.A.P."/>
            <person name="Tomita M."/>
            <person name="Numata K."/>
            <person name="Arakawa K."/>
        </authorList>
    </citation>
    <scope>NUCLEOTIDE SEQUENCE</scope>
</reference>
<sequence length="128" mass="13327">MSTIKITTTLNIHSAKPTMSSKIPAVTISSTSTQAHLLPPTFSFSAKLSESQPRIPLLITSSSVSNSHCTSVTSSSSSQALLPSTSSMFTALSTETHPSVLVTTTSSSIPPTITPLSQASKPHKNMPS</sequence>
<feature type="region of interest" description="Disordered" evidence="1">
    <location>
        <begin position="102"/>
        <end position="128"/>
    </location>
</feature>
<dbReference type="AlphaFoldDB" id="A0A8X6RK18"/>